<keyword evidence="2" id="KW-1185">Reference proteome</keyword>
<dbReference type="PANTHER" id="PTHR39624:SF2">
    <property type="entry name" value="OSMC-LIKE PROTEIN"/>
    <property type="match status" value="1"/>
</dbReference>
<dbReference type="PANTHER" id="PTHR39624">
    <property type="entry name" value="PROTEIN INVOLVED IN RIMO-MEDIATED BETA-METHYLTHIOLATION OF RIBOSOMAL PROTEIN S12 YCAO"/>
    <property type="match status" value="1"/>
</dbReference>
<dbReference type="KEGG" id="ttz:FHG85_05445"/>
<reference evidence="1 2" key="1">
    <citation type="submission" date="2019-07" db="EMBL/GenBank/DDBJ databases">
        <title>Thalassofilum flectens gen. nov., sp. nov., a novel moderate thermophilic anaerobe from a shallow sea hot spring in Kunashir Island (Russia), representing a new family in the order Bacteroidales, and proposal of Thalassofilacea fam. nov.</title>
        <authorList>
            <person name="Kochetkova T.V."/>
            <person name="Podosokorskaya O.A."/>
            <person name="Novikov A."/>
            <person name="Elcheninov A.G."/>
            <person name="Toshchakov S.V."/>
            <person name="Kublanov I.V."/>
        </authorList>
    </citation>
    <scope>NUCLEOTIDE SEQUENCE [LARGE SCALE GENOMIC DNA]</scope>
    <source>
        <strain evidence="1 2">38-H</strain>
    </source>
</reference>
<organism evidence="1 2">
    <name type="scientific">Tenuifilum thalassicum</name>
    <dbReference type="NCBI Taxonomy" id="2590900"/>
    <lineage>
        <taxon>Bacteria</taxon>
        <taxon>Pseudomonadati</taxon>
        <taxon>Bacteroidota</taxon>
        <taxon>Bacteroidia</taxon>
        <taxon>Bacteroidales</taxon>
        <taxon>Tenuifilaceae</taxon>
        <taxon>Tenuifilum</taxon>
    </lineage>
</organism>
<accession>A0A7D4CGD2</accession>
<dbReference type="InterPro" id="IPR036102">
    <property type="entry name" value="OsmC/Ohrsf"/>
</dbReference>
<dbReference type="InterPro" id="IPR003718">
    <property type="entry name" value="OsmC/Ohr_fam"/>
</dbReference>
<dbReference type="SUPFAM" id="SSF82784">
    <property type="entry name" value="OsmC-like"/>
    <property type="match status" value="1"/>
</dbReference>
<proteinExistence type="predicted"/>
<gene>
    <name evidence="1" type="ORF">FHG85_05445</name>
</gene>
<dbReference type="Pfam" id="PF02566">
    <property type="entry name" value="OsmC"/>
    <property type="match status" value="1"/>
</dbReference>
<dbReference type="EMBL" id="CP041345">
    <property type="protein sequence ID" value="QKG79726.1"/>
    <property type="molecule type" value="Genomic_DNA"/>
</dbReference>
<dbReference type="Proteomes" id="UP000500961">
    <property type="component" value="Chromosome"/>
</dbReference>
<evidence type="ECO:0000313" key="1">
    <source>
        <dbReference type="EMBL" id="QKG79726.1"/>
    </source>
</evidence>
<dbReference type="Gene3D" id="3.30.300.20">
    <property type="match status" value="1"/>
</dbReference>
<dbReference type="AlphaFoldDB" id="A0A7D4CGD2"/>
<dbReference type="InterPro" id="IPR015946">
    <property type="entry name" value="KH_dom-like_a/b"/>
</dbReference>
<evidence type="ECO:0000313" key="2">
    <source>
        <dbReference type="Proteomes" id="UP000500961"/>
    </source>
</evidence>
<sequence length="131" mass="14621">MEFEVTFKGKKQVIAHIGEHDILTDQPIYGGGDNEGPAPFSLFLASIGTCAGIYVKSFCDQRGIPTENIKIVQRHQFNPQTHMIEKLELEINLPSDFPEKYKDAVIKAADQCAVKKHLHNPPQMSVTTKSI</sequence>
<name>A0A7D4CGD2_9BACT</name>
<dbReference type="RefSeq" id="WP_173073767.1">
    <property type="nucleotide sequence ID" value="NZ_CP041345.1"/>
</dbReference>
<protein>
    <submittedName>
        <fullName evidence="1">Osmotically inducible protein OsmC</fullName>
    </submittedName>
</protein>